<accession>E9DF88</accession>
<dbReference type="VEuPathDB" id="FungiDB:CPSG_08644"/>
<dbReference type="GO" id="GO:0003677">
    <property type="term" value="F:DNA binding"/>
    <property type="evidence" value="ECO:0007669"/>
    <property type="project" value="TreeGrafter"/>
</dbReference>
<dbReference type="PANTHER" id="PTHR19303">
    <property type="entry name" value="TRANSPOSON"/>
    <property type="match status" value="1"/>
</dbReference>
<sequence>MVNEEAIQLALEELRSQEVQNYTELAKKYNTDRRTLARRHKGKTIAFSEAISRHPKKTDKFARKDSSSAYILSYCYKDRVKGVYLCAIDSKRKIADNSLYFELFCNHLNEIIKKYNIEPSNIYNFDEKGFLIGLGNCTKQIVPSESLRSGKITAIQDGNQEFISLQAAISADGTSIPPALIYKRGGDIQNSWLDEYNPDEETAYFASSPTGWSSDDFGLTWLEQIFDHHTKAKAGRGRRLLILHGYSSHINMRYVDYTDNNRILLAVLPPHSTHHLQPLDVGLFSPLSTAYSQEADNLICKGYGWLSLTKHNFWKLFHGAWNKSFTAENIAAGFAATGIYPFNPNKLLNNFKKRSITHPTTIIQPLTPTTARGLHREIKKVHLCQSLLSENIEKIIHASERLVVEKELLRHKN</sequence>
<name>E9DF88_COCPS</name>
<keyword evidence="3" id="KW-1185">Reference proteome</keyword>
<reference evidence="3" key="1">
    <citation type="journal article" date="2010" name="Genome Res.">
        <title>Population genomic sequencing of Coccidioides fungi reveals recent hybridization and transposon control.</title>
        <authorList>
            <person name="Neafsey D.E."/>
            <person name="Barker B.M."/>
            <person name="Sharpton T.J."/>
            <person name="Stajich J.E."/>
            <person name="Park D.J."/>
            <person name="Whiston E."/>
            <person name="Hung C.-Y."/>
            <person name="McMahan C."/>
            <person name="White J."/>
            <person name="Sykes S."/>
            <person name="Heiman D."/>
            <person name="Young S."/>
            <person name="Zeng Q."/>
            <person name="Abouelleil A."/>
            <person name="Aftuck L."/>
            <person name="Bessette D."/>
            <person name="Brown A."/>
            <person name="FitzGerald M."/>
            <person name="Lui A."/>
            <person name="Macdonald J.P."/>
            <person name="Priest M."/>
            <person name="Orbach M.J."/>
            <person name="Galgiani J.N."/>
            <person name="Kirkland T.N."/>
            <person name="Cole G.T."/>
            <person name="Birren B.W."/>
            <person name="Henn M.R."/>
            <person name="Taylor J.W."/>
            <person name="Rounsley S.D."/>
        </authorList>
    </citation>
    <scope>NUCLEOTIDE SEQUENCE [LARGE SCALE GENOMIC DNA]</scope>
    <source>
        <strain evidence="3">RMSCC 757 / Silveira</strain>
    </source>
</reference>
<dbReference type="Pfam" id="PF03184">
    <property type="entry name" value="DDE_1"/>
    <property type="match status" value="1"/>
</dbReference>
<dbReference type="OrthoDB" id="4225981at2759"/>
<evidence type="ECO:0000259" key="1">
    <source>
        <dbReference type="Pfam" id="PF03184"/>
    </source>
</evidence>
<dbReference type="HOGENOM" id="CLU_013929_4_0_1"/>
<dbReference type="GO" id="GO:0005634">
    <property type="term" value="C:nucleus"/>
    <property type="evidence" value="ECO:0007669"/>
    <property type="project" value="TreeGrafter"/>
</dbReference>
<protein>
    <recommendedName>
        <fullName evidence="1">DDE-1 domain-containing protein</fullName>
    </recommendedName>
</protein>
<dbReference type="STRING" id="443226.E9DF88"/>
<dbReference type="PANTHER" id="PTHR19303:SF74">
    <property type="entry name" value="POGO TRANSPOSABLE ELEMENT WITH KRAB DOMAIN"/>
    <property type="match status" value="1"/>
</dbReference>
<dbReference type="InterPro" id="IPR004875">
    <property type="entry name" value="DDE_SF_endonuclease_dom"/>
</dbReference>
<gene>
    <name evidence="2" type="ORF">CPSG_08644</name>
</gene>
<feature type="domain" description="DDE-1" evidence="1">
    <location>
        <begin position="166"/>
        <end position="334"/>
    </location>
</feature>
<evidence type="ECO:0000313" key="2">
    <source>
        <dbReference type="EMBL" id="EFW14986.1"/>
    </source>
</evidence>
<proteinExistence type="predicted"/>
<dbReference type="OMA" id="YSSHINM"/>
<dbReference type="VEuPathDB" id="FungiDB:D8B26_008417"/>
<organism evidence="3">
    <name type="scientific">Coccidioides posadasii (strain RMSCC 757 / Silveira)</name>
    <name type="common">Valley fever fungus</name>
    <dbReference type="NCBI Taxonomy" id="443226"/>
    <lineage>
        <taxon>Eukaryota</taxon>
        <taxon>Fungi</taxon>
        <taxon>Dikarya</taxon>
        <taxon>Ascomycota</taxon>
        <taxon>Pezizomycotina</taxon>
        <taxon>Eurotiomycetes</taxon>
        <taxon>Eurotiomycetidae</taxon>
        <taxon>Onygenales</taxon>
        <taxon>Onygenaceae</taxon>
        <taxon>Coccidioides</taxon>
    </lineage>
</organism>
<dbReference type="InterPro" id="IPR050863">
    <property type="entry name" value="CenT-Element_Derived"/>
</dbReference>
<evidence type="ECO:0000313" key="3">
    <source>
        <dbReference type="Proteomes" id="UP000002497"/>
    </source>
</evidence>
<dbReference type="EMBL" id="GL636503">
    <property type="protein sequence ID" value="EFW14986.1"/>
    <property type="molecule type" value="Genomic_DNA"/>
</dbReference>
<dbReference type="AlphaFoldDB" id="E9DF88"/>
<reference evidence="3" key="2">
    <citation type="submission" date="2010-03" db="EMBL/GenBank/DDBJ databases">
        <title>The genome sequence of Coccidioides posadasii strain Silveira.</title>
        <authorList>
            <consortium name="The Broad Institute Genome Sequencing Center for Infectious Disease"/>
            <person name="Neafsey D."/>
            <person name="Orbach M."/>
            <person name="Henn M.R."/>
            <person name="Cole G.T."/>
            <person name="Galgiani J."/>
            <person name="Gardner M.J."/>
            <person name="Kirkland T.N."/>
            <person name="Taylor J.W."/>
            <person name="Young S.K."/>
            <person name="Zeng Q."/>
            <person name="Koehrsen M."/>
            <person name="Alvarado L."/>
            <person name="Berlin A."/>
            <person name="Borenstein D."/>
            <person name="Chapman S.B."/>
            <person name="Chen Z."/>
            <person name="Engels R."/>
            <person name="Freedman E."/>
            <person name="Gellesch M."/>
            <person name="Goldberg J."/>
            <person name="Griggs A."/>
            <person name="Gujja S."/>
            <person name="Heilman E."/>
            <person name="Heiman D."/>
            <person name="Howarth C."/>
            <person name="Jen D."/>
            <person name="Larson L."/>
            <person name="Mehta T."/>
            <person name="Neiman D."/>
            <person name="Park D."/>
            <person name="Pearson M."/>
            <person name="Richards J."/>
            <person name="Roberts A."/>
            <person name="Saif S."/>
            <person name="Shea T."/>
            <person name="Shenoy N."/>
            <person name="Sisk P."/>
            <person name="Stolte C."/>
            <person name="Sykes S."/>
            <person name="Walk T."/>
            <person name="White J."/>
            <person name="Yandava C."/>
            <person name="Haas B."/>
            <person name="Nusbaum C."/>
            <person name="Birren B."/>
        </authorList>
    </citation>
    <scope>NUCLEOTIDE SEQUENCE [LARGE SCALE GENOMIC DNA]</scope>
    <source>
        <strain evidence="3">RMSCC 757 / Silveira</strain>
    </source>
</reference>
<dbReference type="Proteomes" id="UP000002497">
    <property type="component" value="Unassembled WGS sequence"/>
</dbReference>